<keyword evidence="1" id="KW-0812">Transmembrane</keyword>
<comment type="caution">
    <text evidence="2">The sequence shown here is derived from an EMBL/GenBank/DDBJ whole genome shotgun (WGS) entry which is preliminary data.</text>
</comment>
<dbReference type="InterPro" id="IPR025443">
    <property type="entry name" value="DUF4307"/>
</dbReference>
<protein>
    <submittedName>
        <fullName evidence="2">Uncharacterized protein DUF4307</fullName>
    </submittedName>
</protein>
<keyword evidence="1" id="KW-0472">Membrane</keyword>
<proteinExistence type="predicted"/>
<dbReference type="Proteomes" id="UP000272400">
    <property type="component" value="Unassembled WGS sequence"/>
</dbReference>
<evidence type="ECO:0000256" key="1">
    <source>
        <dbReference type="SAM" id="Phobius"/>
    </source>
</evidence>
<feature type="transmembrane region" description="Helical" evidence="1">
    <location>
        <begin position="9"/>
        <end position="31"/>
    </location>
</feature>
<dbReference type="Pfam" id="PF14155">
    <property type="entry name" value="DUF4307"/>
    <property type="match status" value="1"/>
</dbReference>
<dbReference type="RefSeq" id="WP_170201247.1">
    <property type="nucleotide sequence ID" value="NZ_RJKE01000001.1"/>
</dbReference>
<accession>A0A3N1CPZ8</accession>
<gene>
    <name evidence="2" type="ORF">EDD29_0282</name>
</gene>
<reference evidence="2 3" key="1">
    <citation type="submission" date="2018-11" db="EMBL/GenBank/DDBJ databases">
        <title>Sequencing the genomes of 1000 actinobacteria strains.</title>
        <authorList>
            <person name="Klenk H.-P."/>
        </authorList>
    </citation>
    <scope>NUCLEOTIDE SEQUENCE [LARGE SCALE GENOMIC DNA]</scope>
    <source>
        <strain evidence="2 3">DSM 44254</strain>
    </source>
</reference>
<dbReference type="EMBL" id="RJKE01000001">
    <property type="protein sequence ID" value="ROO82798.1"/>
    <property type="molecule type" value="Genomic_DNA"/>
</dbReference>
<sequence>MAERSARTILGYGVIGLVCAACAGGFGVIMLNAGDGADGLRGIDPKVISYKVEDAGSTRLTVQILKPADATVTCTAQAQRKDGLVVGSEQITAAKGKTSSTQLIVLKTSDLAHTADVLDCNAS</sequence>
<keyword evidence="1" id="KW-1133">Transmembrane helix</keyword>
<organism evidence="2 3">
    <name type="scientific">Actinocorallia herbida</name>
    <dbReference type="NCBI Taxonomy" id="58109"/>
    <lineage>
        <taxon>Bacteria</taxon>
        <taxon>Bacillati</taxon>
        <taxon>Actinomycetota</taxon>
        <taxon>Actinomycetes</taxon>
        <taxon>Streptosporangiales</taxon>
        <taxon>Thermomonosporaceae</taxon>
        <taxon>Actinocorallia</taxon>
    </lineage>
</organism>
<evidence type="ECO:0000313" key="3">
    <source>
        <dbReference type="Proteomes" id="UP000272400"/>
    </source>
</evidence>
<dbReference type="AlphaFoldDB" id="A0A3N1CPZ8"/>
<evidence type="ECO:0000313" key="2">
    <source>
        <dbReference type="EMBL" id="ROO82798.1"/>
    </source>
</evidence>
<keyword evidence="3" id="KW-1185">Reference proteome</keyword>
<name>A0A3N1CPZ8_9ACTN</name>